<dbReference type="PANTHER" id="PTHR31362">
    <property type="entry name" value="GLYCOSYLTRANSFERASE STELLO1-RELATED"/>
    <property type="match status" value="1"/>
</dbReference>
<dbReference type="EMBL" id="SFCI01001421">
    <property type="protein sequence ID" value="TFY75811.1"/>
    <property type="molecule type" value="Genomic_DNA"/>
</dbReference>
<feature type="transmembrane region" description="Helical" evidence="1">
    <location>
        <begin position="225"/>
        <end position="243"/>
    </location>
</feature>
<dbReference type="Proteomes" id="UP000298061">
    <property type="component" value="Unassembled WGS sequence"/>
</dbReference>
<feature type="transmembrane region" description="Helical" evidence="1">
    <location>
        <begin position="104"/>
        <end position="121"/>
    </location>
</feature>
<reference evidence="3 4" key="1">
    <citation type="submission" date="2019-02" db="EMBL/GenBank/DDBJ databases">
        <title>Genome sequencing of the rare red list fungi Hericium alpestre (H. flagellum).</title>
        <authorList>
            <person name="Buettner E."/>
            <person name="Kellner H."/>
        </authorList>
    </citation>
    <scope>NUCLEOTIDE SEQUENCE [LARGE SCALE GENOMIC DNA]</scope>
    <source>
        <strain evidence="3 4">DSM 108284</strain>
    </source>
</reference>
<accession>A0A4Y9ZPQ5</accession>
<name>A0A4Y9ZPQ5_9AGAM</name>
<keyword evidence="1" id="KW-0472">Membrane</keyword>
<comment type="caution">
    <text evidence="3">The sequence shown here is derived from an EMBL/GenBank/DDBJ whole genome shotgun (WGS) entry which is preliminary data.</text>
</comment>
<organism evidence="3 4">
    <name type="scientific">Hericium alpestre</name>
    <dbReference type="NCBI Taxonomy" id="135208"/>
    <lineage>
        <taxon>Eukaryota</taxon>
        <taxon>Fungi</taxon>
        <taxon>Dikarya</taxon>
        <taxon>Basidiomycota</taxon>
        <taxon>Agaricomycotina</taxon>
        <taxon>Agaricomycetes</taxon>
        <taxon>Russulales</taxon>
        <taxon>Hericiaceae</taxon>
        <taxon>Hericium</taxon>
    </lineage>
</organism>
<feature type="transmembrane region" description="Helical" evidence="1">
    <location>
        <begin position="186"/>
        <end position="205"/>
    </location>
</feature>
<evidence type="ECO:0000256" key="2">
    <source>
        <dbReference type="SAM" id="SignalP"/>
    </source>
</evidence>
<evidence type="ECO:0000313" key="3">
    <source>
        <dbReference type="EMBL" id="TFY75811.1"/>
    </source>
</evidence>
<feature type="signal peptide" evidence="2">
    <location>
        <begin position="1"/>
        <end position="19"/>
    </location>
</feature>
<sequence length="618" mass="69933">MVELIKLSVVAVLYWRARGTPVGSKSEDVVWDAGDEEQPLRDLHSDEESVDTLLNGGVSEKMSRPDTMKVGSTKSVAAILAAGALLAIHAHLVSNSRTLEDVAAIYFVPLLSTIMTAYGVYSLLARPVSQTQFLLIALQLFVRASRDLAALYVIYYYDATLERVLASSAVVFTLIVACFSTDANSLILIIGCIVMAWASVSYVAAQLQGTQEYQDRTELSKTRRTIGIFTFGILILSSVIGAIQLRMAGRLHRPAAESASLFPYRPACHRKPLPVPAVLPYEDRRYHGFDDVLLIVFFSHARYNVNLDYYRMAYAEYFPNMVFVGPGNREDAGFNHSYDVLVDTYKSDEDLTGDPDFYKMAGRMAHHMLYTALREYPCYKGYLWAPFDTFLNVPRLQQFDQNLFWYHSPFAKYVFNPALGHDADNRNATRHPPAAMISPDPSHNLTDGWRGWGPDWWWGDPHVGISECMPAFMKAPEHQRLRLASFTNGKTRFIGGSADTVYIPGRHREAFMDTLALFLETDCFLEIATPTALHMVVPPGENILFVDHWWIWEPPLNATFVRNKWNESMEVDTFHTFHWGDRDAAGVWRGNPVNIRDVSRLLQDSAERQHVQFPRPIP</sequence>
<dbReference type="AlphaFoldDB" id="A0A4Y9ZPQ5"/>
<evidence type="ECO:0000313" key="4">
    <source>
        <dbReference type="Proteomes" id="UP000298061"/>
    </source>
</evidence>
<protein>
    <submittedName>
        <fullName evidence="3">Uncharacterized protein</fullName>
    </submittedName>
</protein>
<dbReference type="OrthoDB" id="408493at2759"/>
<feature type="transmembrane region" description="Helical" evidence="1">
    <location>
        <begin position="163"/>
        <end position="179"/>
    </location>
</feature>
<keyword evidence="2" id="KW-0732">Signal</keyword>
<dbReference type="PANTHER" id="PTHR31362:SF0">
    <property type="entry name" value="EXOSTOSIN DOMAIN-CONTAINING PROTEIN-RELATED"/>
    <property type="match status" value="1"/>
</dbReference>
<keyword evidence="4" id="KW-1185">Reference proteome</keyword>
<dbReference type="InterPro" id="IPR005049">
    <property type="entry name" value="STL-like"/>
</dbReference>
<keyword evidence="1" id="KW-0812">Transmembrane</keyword>
<proteinExistence type="predicted"/>
<feature type="transmembrane region" description="Helical" evidence="1">
    <location>
        <begin position="71"/>
        <end position="92"/>
    </location>
</feature>
<dbReference type="STRING" id="135208.A0A4Y9ZPQ5"/>
<keyword evidence="1" id="KW-1133">Transmembrane helix</keyword>
<evidence type="ECO:0000256" key="1">
    <source>
        <dbReference type="SAM" id="Phobius"/>
    </source>
</evidence>
<feature type="chain" id="PRO_5021196185" evidence="2">
    <location>
        <begin position="20"/>
        <end position="618"/>
    </location>
</feature>
<gene>
    <name evidence="3" type="ORF">EWM64_g8201</name>
</gene>